<comment type="function">
    <text evidence="9">NADP-dependent dehydrogenase with broad substrate specificity acting on 3-hydroxy acids. Catalyzes the NADP-dependent oxidation of L-allo-threonine to L-2-amino-3-keto-butyrate, which is spontaneously decarboxylated into aminoacetone. Also acts on D-threonine, L-serine, D-serine, D-3-hydroxyisobutyrate, L-3-hydroxyisobutyrate, D-glycerate and L-glycerate. Able to catalyze the reduction of the malonic semialdehyde to 3-hydroxypropionic acid. YdfG is apparently supplementing RutE, the presumed malonic semialdehyde reductase involved in pyrimidine degradation since both are able to detoxify malonic semialdehyde.</text>
</comment>
<accession>A0A0R1SIF7</accession>
<reference evidence="12 13" key="1">
    <citation type="journal article" date="2015" name="Genome Announc.">
        <title>Expanding the biotechnology potential of lactobacilli through comparative genomics of 213 strains and associated genera.</title>
        <authorList>
            <person name="Sun Z."/>
            <person name="Harris H.M."/>
            <person name="McCann A."/>
            <person name="Guo C."/>
            <person name="Argimon S."/>
            <person name="Zhang W."/>
            <person name="Yang X."/>
            <person name="Jeffery I.B."/>
            <person name="Cooney J.C."/>
            <person name="Kagawa T.F."/>
            <person name="Liu W."/>
            <person name="Song Y."/>
            <person name="Salvetti E."/>
            <person name="Wrobel A."/>
            <person name="Rasinkangas P."/>
            <person name="Parkhill J."/>
            <person name="Rea M.C."/>
            <person name="O'Sullivan O."/>
            <person name="Ritari J."/>
            <person name="Douillard F.P."/>
            <person name="Paul Ross R."/>
            <person name="Yang R."/>
            <person name="Briner A.E."/>
            <person name="Felis G.E."/>
            <person name="de Vos W.M."/>
            <person name="Barrangou R."/>
            <person name="Klaenhammer T.R."/>
            <person name="Caufield P.W."/>
            <person name="Cui Y."/>
            <person name="Zhang H."/>
            <person name="O'Toole P.W."/>
        </authorList>
    </citation>
    <scope>NUCLEOTIDE SEQUENCE [LARGE SCALE GENOMIC DNA]</scope>
    <source>
        <strain evidence="12 13">DSM 14421</strain>
    </source>
</reference>
<comment type="catalytic activity">
    <reaction evidence="3">
        <text>L-allo-threonine + NADP(+) = aminoacetone + CO2 + NADPH</text>
        <dbReference type="Rhea" id="RHEA:43524"/>
        <dbReference type="ChEBI" id="CHEBI:16526"/>
        <dbReference type="ChEBI" id="CHEBI:57783"/>
        <dbReference type="ChEBI" id="CHEBI:58320"/>
        <dbReference type="ChEBI" id="CHEBI:58349"/>
        <dbReference type="ChEBI" id="CHEBI:58585"/>
        <dbReference type="EC" id="1.1.1.381"/>
    </reaction>
</comment>
<evidence type="ECO:0000256" key="2">
    <source>
        <dbReference type="ARBA" id="ARBA00023002"/>
    </source>
</evidence>
<dbReference type="EMBL" id="AZEY01000066">
    <property type="protein sequence ID" value="KRL65496.1"/>
    <property type="molecule type" value="Genomic_DNA"/>
</dbReference>
<evidence type="ECO:0000256" key="1">
    <source>
        <dbReference type="ARBA" id="ARBA00006484"/>
    </source>
</evidence>
<evidence type="ECO:0000256" key="5">
    <source>
        <dbReference type="ARBA" id="ARBA00044059"/>
    </source>
</evidence>
<dbReference type="PROSITE" id="PS00061">
    <property type="entry name" value="ADH_SHORT"/>
    <property type="match status" value="1"/>
</dbReference>
<organism evidence="12 13">
    <name type="scientific">Lentilactobacillus diolivorans DSM 14421</name>
    <dbReference type="NCBI Taxonomy" id="1423739"/>
    <lineage>
        <taxon>Bacteria</taxon>
        <taxon>Bacillati</taxon>
        <taxon>Bacillota</taxon>
        <taxon>Bacilli</taxon>
        <taxon>Lactobacillales</taxon>
        <taxon>Lactobacillaceae</taxon>
        <taxon>Lentilactobacillus</taxon>
    </lineage>
</organism>
<evidence type="ECO:0000313" key="13">
    <source>
        <dbReference type="Proteomes" id="UP000052013"/>
    </source>
</evidence>
<sequence length="255" mass="28673">MSVAIITGASAGLGKEYVDAVVEQFPQIHELWIISRHENALQKVADQYPQREFKLIPLDLNEDADLQKFSDTISKFNPDVKLLINNAGYINSEAFAKQDYDKQRMMIGVNVIAPTLITKIVLKYMKPSSLIVNVCSTSAFAPVQGQSIYSSTKAYVYSLSLSLHWELKKLGIKLLVMCPGNMKTNMYQYNALNATNKSTQAIGYLPFLDLHVITRKSLSLVQKGHIVYTPGLFYKTYRGVTKMLPHTILSRFLKG</sequence>
<evidence type="ECO:0000256" key="3">
    <source>
        <dbReference type="ARBA" id="ARBA00043812"/>
    </source>
</evidence>
<evidence type="ECO:0000256" key="4">
    <source>
        <dbReference type="ARBA" id="ARBA00044050"/>
    </source>
</evidence>
<comment type="similarity">
    <text evidence="1 11">Belongs to the short-chain dehydrogenases/reductases (SDR) family.</text>
</comment>
<dbReference type="GO" id="GO:0035527">
    <property type="term" value="F:3-hydroxypropionate dehydrogenase (NADP+) activity"/>
    <property type="evidence" value="ECO:0007669"/>
    <property type="project" value="UniProtKB-EC"/>
</dbReference>
<comment type="caution">
    <text evidence="12">The sequence shown here is derived from an EMBL/GenBank/DDBJ whole genome shotgun (WGS) entry which is preliminary data.</text>
</comment>
<gene>
    <name evidence="12" type="ORF">FC85_GL000044</name>
</gene>
<dbReference type="Gene3D" id="3.40.50.720">
    <property type="entry name" value="NAD(P)-binding Rossmann-like Domain"/>
    <property type="match status" value="1"/>
</dbReference>
<evidence type="ECO:0000256" key="11">
    <source>
        <dbReference type="RuleBase" id="RU000363"/>
    </source>
</evidence>
<dbReference type="EC" id="1.1.1.381" evidence="5"/>
<evidence type="ECO:0000256" key="10">
    <source>
        <dbReference type="ARBA" id="ARBA00047274"/>
    </source>
</evidence>
<evidence type="ECO:0000256" key="8">
    <source>
        <dbReference type="ARBA" id="ARBA00044349"/>
    </source>
</evidence>
<dbReference type="PATRIC" id="fig|1423739.3.peg.50"/>
<evidence type="ECO:0000313" key="12">
    <source>
        <dbReference type="EMBL" id="KRL65496.1"/>
    </source>
</evidence>
<keyword evidence="2" id="KW-0560">Oxidoreductase</keyword>
<dbReference type="PANTHER" id="PTHR43086:SF3">
    <property type="entry name" value="NADP-DEPENDENT 3-HYDROXY ACID DEHYDROGENASE YDFG"/>
    <property type="match status" value="1"/>
</dbReference>
<dbReference type="Proteomes" id="UP000052013">
    <property type="component" value="Unassembled WGS sequence"/>
</dbReference>
<dbReference type="Pfam" id="PF00106">
    <property type="entry name" value="adh_short"/>
    <property type="match status" value="1"/>
</dbReference>
<dbReference type="CDD" id="cd05233">
    <property type="entry name" value="SDR_c"/>
    <property type="match status" value="1"/>
</dbReference>
<proteinExistence type="inferred from homology"/>
<dbReference type="PRINTS" id="PR00080">
    <property type="entry name" value="SDRFAMILY"/>
</dbReference>
<evidence type="ECO:0000256" key="9">
    <source>
        <dbReference type="ARBA" id="ARBA00045650"/>
    </source>
</evidence>
<comment type="catalytic activity">
    <reaction evidence="10">
        <text>3-hydroxypropanoate + NADP(+) = 3-oxopropanoate + NADPH + H(+)</text>
        <dbReference type="Rhea" id="RHEA:26438"/>
        <dbReference type="ChEBI" id="CHEBI:15378"/>
        <dbReference type="ChEBI" id="CHEBI:16510"/>
        <dbReference type="ChEBI" id="CHEBI:33190"/>
        <dbReference type="ChEBI" id="CHEBI:57783"/>
        <dbReference type="ChEBI" id="CHEBI:58349"/>
        <dbReference type="EC" id="1.1.1.298"/>
    </reaction>
</comment>
<dbReference type="InterPro" id="IPR020904">
    <property type="entry name" value="Sc_DH/Rdtase_CS"/>
</dbReference>
<dbReference type="RefSeq" id="WP_057864652.1">
    <property type="nucleotide sequence ID" value="NZ_AZEY01000066.1"/>
</dbReference>
<dbReference type="PANTHER" id="PTHR43086">
    <property type="entry name" value="VERY-LONG-CHAIN 3-OXOOACYL-COA REDUCTASE"/>
    <property type="match status" value="1"/>
</dbReference>
<dbReference type="AlphaFoldDB" id="A0A0R1SIF7"/>
<dbReference type="STRING" id="1423739.FC85_GL000044"/>
<dbReference type="SUPFAM" id="SSF51735">
    <property type="entry name" value="NAD(P)-binding Rossmann-fold domains"/>
    <property type="match status" value="1"/>
</dbReference>
<protein>
    <recommendedName>
        <fullName evidence="6">NADP-dependent 3-hydroxy acid dehydrogenase YdfG</fullName>
        <ecNumber evidence="4">1.1.1.298</ecNumber>
        <ecNumber evidence="5">1.1.1.381</ecNumber>
    </recommendedName>
    <alternativeName>
        <fullName evidence="8">L-allo-threonine dehydrogenase</fullName>
    </alternativeName>
    <alternativeName>
        <fullName evidence="7">Malonic semialdehyde reductase</fullName>
    </alternativeName>
</protein>
<evidence type="ECO:0000256" key="7">
    <source>
        <dbReference type="ARBA" id="ARBA00044271"/>
    </source>
</evidence>
<dbReference type="InterPro" id="IPR036291">
    <property type="entry name" value="NAD(P)-bd_dom_sf"/>
</dbReference>
<dbReference type="EC" id="1.1.1.298" evidence="4"/>
<dbReference type="InterPro" id="IPR002347">
    <property type="entry name" value="SDR_fam"/>
</dbReference>
<evidence type="ECO:0000256" key="6">
    <source>
        <dbReference type="ARBA" id="ARBA00044065"/>
    </source>
</evidence>
<name>A0A0R1SIF7_9LACO</name>
<dbReference type="PRINTS" id="PR00081">
    <property type="entry name" value="GDHRDH"/>
</dbReference>